<keyword evidence="6 7" id="KW-0472">Membrane</keyword>
<comment type="caution">
    <text evidence="9">The sequence shown here is derived from an EMBL/GenBank/DDBJ whole genome shotgun (WGS) entry which is preliminary data.</text>
</comment>
<dbReference type="PROSITE" id="PS50928">
    <property type="entry name" value="ABC_TM1"/>
    <property type="match status" value="1"/>
</dbReference>
<sequence length="280" mass="30404">MNPRTRKSLGRGGLNAVAVVVAVIMAFPVYWMVTTALKPKTDVFTRDLTLFPTTLTLSHFKRVVADESFLRFAGNSLMVTLVVVAVTMVVGFLAATAMARFDYVGRRLSMILILAIQMVPLEALLISMYVMLDGMGLLDRLMGVMVAYLALALPFTVWTLRGFISNIPAELEEAALIDGCSRVQSFRLILLPLIAPGLVAASVFAFILAWNEFILANVVLLSKQNATLPLWLASFQSSFKEIDWSGLMAASTLFALPVIVFFVAVQGRLHEGAAAGGVKG</sequence>
<accession>A0A3M0G4M9</accession>
<dbReference type="RefSeq" id="WP_121901441.1">
    <property type="nucleotide sequence ID" value="NZ_REFW01000002.1"/>
</dbReference>
<feature type="domain" description="ABC transmembrane type-1" evidence="8">
    <location>
        <begin position="73"/>
        <end position="265"/>
    </location>
</feature>
<keyword evidence="4 7" id="KW-0812">Transmembrane</keyword>
<comment type="subcellular location">
    <subcellularLocation>
        <location evidence="1 7">Cell membrane</location>
        <topology evidence="1 7">Multi-pass membrane protein</topology>
    </subcellularLocation>
</comment>
<keyword evidence="5 7" id="KW-1133">Transmembrane helix</keyword>
<dbReference type="AlphaFoldDB" id="A0A3M0G4M9"/>
<dbReference type="Gene3D" id="1.10.3720.10">
    <property type="entry name" value="MetI-like"/>
    <property type="match status" value="1"/>
</dbReference>
<dbReference type="InterPro" id="IPR035906">
    <property type="entry name" value="MetI-like_sf"/>
</dbReference>
<feature type="transmembrane region" description="Helical" evidence="7">
    <location>
        <begin position="185"/>
        <end position="210"/>
    </location>
</feature>
<evidence type="ECO:0000256" key="5">
    <source>
        <dbReference type="ARBA" id="ARBA00022989"/>
    </source>
</evidence>
<dbReference type="EMBL" id="REFW01000002">
    <property type="protein sequence ID" value="RMB59960.1"/>
    <property type="molecule type" value="Genomic_DNA"/>
</dbReference>
<feature type="transmembrane region" description="Helical" evidence="7">
    <location>
        <begin position="12"/>
        <end position="33"/>
    </location>
</feature>
<organism evidence="9 10">
    <name type="scientific">Tessaracoccus antarcticus</name>
    <dbReference type="NCBI Taxonomy" id="2479848"/>
    <lineage>
        <taxon>Bacteria</taxon>
        <taxon>Bacillati</taxon>
        <taxon>Actinomycetota</taxon>
        <taxon>Actinomycetes</taxon>
        <taxon>Propionibacteriales</taxon>
        <taxon>Propionibacteriaceae</taxon>
        <taxon>Tessaracoccus</taxon>
    </lineage>
</organism>
<dbReference type="SUPFAM" id="SSF161098">
    <property type="entry name" value="MetI-like"/>
    <property type="match status" value="1"/>
</dbReference>
<keyword evidence="2 7" id="KW-0813">Transport</keyword>
<feature type="transmembrane region" description="Helical" evidence="7">
    <location>
        <begin position="144"/>
        <end position="164"/>
    </location>
</feature>
<protein>
    <submittedName>
        <fullName evidence="9">Carbohydrate ABC transporter permease</fullName>
    </submittedName>
</protein>
<keyword evidence="3" id="KW-1003">Cell membrane</keyword>
<dbReference type="OrthoDB" id="3568785at2"/>
<name>A0A3M0G4M9_9ACTN</name>
<dbReference type="InterPro" id="IPR000515">
    <property type="entry name" value="MetI-like"/>
</dbReference>
<evidence type="ECO:0000256" key="3">
    <source>
        <dbReference type="ARBA" id="ARBA00022475"/>
    </source>
</evidence>
<dbReference type="PANTHER" id="PTHR32243">
    <property type="entry name" value="MALTOSE TRANSPORT SYSTEM PERMEASE-RELATED"/>
    <property type="match status" value="1"/>
</dbReference>
<evidence type="ECO:0000256" key="7">
    <source>
        <dbReference type="RuleBase" id="RU363032"/>
    </source>
</evidence>
<evidence type="ECO:0000259" key="8">
    <source>
        <dbReference type="PROSITE" id="PS50928"/>
    </source>
</evidence>
<evidence type="ECO:0000256" key="4">
    <source>
        <dbReference type="ARBA" id="ARBA00022692"/>
    </source>
</evidence>
<dbReference type="InterPro" id="IPR050901">
    <property type="entry name" value="BP-dep_ABC_trans_perm"/>
</dbReference>
<dbReference type="PANTHER" id="PTHR32243:SF18">
    <property type="entry name" value="INNER MEMBRANE ABC TRANSPORTER PERMEASE PROTEIN YCJP"/>
    <property type="match status" value="1"/>
</dbReference>
<comment type="similarity">
    <text evidence="7">Belongs to the binding-protein-dependent transport system permease family.</text>
</comment>
<reference evidence="9 10" key="1">
    <citation type="submission" date="2018-10" db="EMBL/GenBank/DDBJ databases">
        <title>Tessaracoccus antarcticuss sp. nov., isolated from sediment.</title>
        <authorList>
            <person name="Zhou L.Y."/>
            <person name="Du Z.J."/>
        </authorList>
    </citation>
    <scope>NUCLEOTIDE SEQUENCE [LARGE SCALE GENOMIC DNA]</scope>
    <source>
        <strain evidence="9 10">JDX10</strain>
    </source>
</reference>
<dbReference type="Proteomes" id="UP000275256">
    <property type="component" value="Unassembled WGS sequence"/>
</dbReference>
<keyword evidence="10" id="KW-1185">Reference proteome</keyword>
<gene>
    <name evidence="9" type="ORF">EAX62_09550</name>
</gene>
<feature type="transmembrane region" description="Helical" evidence="7">
    <location>
        <begin position="244"/>
        <end position="265"/>
    </location>
</feature>
<evidence type="ECO:0000313" key="9">
    <source>
        <dbReference type="EMBL" id="RMB59960.1"/>
    </source>
</evidence>
<evidence type="ECO:0000256" key="6">
    <source>
        <dbReference type="ARBA" id="ARBA00023136"/>
    </source>
</evidence>
<feature type="transmembrane region" description="Helical" evidence="7">
    <location>
        <begin position="77"/>
        <end position="99"/>
    </location>
</feature>
<dbReference type="Pfam" id="PF00528">
    <property type="entry name" value="BPD_transp_1"/>
    <property type="match status" value="1"/>
</dbReference>
<evidence type="ECO:0000313" key="10">
    <source>
        <dbReference type="Proteomes" id="UP000275256"/>
    </source>
</evidence>
<dbReference type="CDD" id="cd06261">
    <property type="entry name" value="TM_PBP2"/>
    <property type="match status" value="1"/>
</dbReference>
<evidence type="ECO:0000256" key="2">
    <source>
        <dbReference type="ARBA" id="ARBA00022448"/>
    </source>
</evidence>
<proteinExistence type="inferred from homology"/>
<feature type="transmembrane region" description="Helical" evidence="7">
    <location>
        <begin position="111"/>
        <end position="132"/>
    </location>
</feature>
<evidence type="ECO:0000256" key="1">
    <source>
        <dbReference type="ARBA" id="ARBA00004651"/>
    </source>
</evidence>
<dbReference type="GO" id="GO:0005886">
    <property type="term" value="C:plasma membrane"/>
    <property type="evidence" value="ECO:0007669"/>
    <property type="project" value="UniProtKB-SubCell"/>
</dbReference>
<dbReference type="GO" id="GO:0055085">
    <property type="term" value="P:transmembrane transport"/>
    <property type="evidence" value="ECO:0007669"/>
    <property type="project" value="InterPro"/>
</dbReference>